<protein>
    <recommendedName>
        <fullName evidence="4">DUF3558 domain-containing protein</fullName>
    </recommendedName>
</protein>
<evidence type="ECO:0000313" key="3">
    <source>
        <dbReference type="Proteomes" id="UP000019277"/>
    </source>
</evidence>
<keyword evidence="3" id="KW-1185">Reference proteome</keyword>
<evidence type="ECO:0008006" key="4">
    <source>
        <dbReference type="Google" id="ProtNLM"/>
    </source>
</evidence>
<keyword evidence="1" id="KW-0732">Signal</keyword>
<dbReference type="STRING" id="909613.UO65_2714"/>
<dbReference type="PROSITE" id="PS51257">
    <property type="entry name" value="PROKAR_LIPOPROTEIN"/>
    <property type="match status" value="1"/>
</dbReference>
<feature type="chain" id="PRO_5004895917" description="DUF3558 domain-containing protein" evidence="1">
    <location>
        <begin position="22"/>
        <end position="174"/>
    </location>
</feature>
<evidence type="ECO:0000256" key="1">
    <source>
        <dbReference type="SAM" id="SignalP"/>
    </source>
</evidence>
<evidence type="ECO:0000313" key="2">
    <source>
        <dbReference type="EMBL" id="EWC62003.1"/>
    </source>
</evidence>
<proteinExistence type="predicted"/>
<organism evidence="2 3">
    <name type="scientific">Actinokineospora spheciospongiae</name>
    <dbReference type="NCBI Taxonomy" id="909613"/>
    <lineage>
        <taxon>Bacteria</taxon>
        <taxon>Bacillati</taxon>
        <taxon>Actinomycetota</taxon>
        <taxon>Actinomycetes</taxon>
        <taxon>Pseudonocardiales</taxon>
        <taxon>Pseudonocardiaceae</taxon>
        <taxon>Actinokineospora</taxon>
    </lineage>
</organism>
<dbReference type="Pfam" id="PF12079">
    <property type="entry name" value="DUF3558"/>
    <property type="match status" value="1"/>
</dbReference>
<reference evidence="2 3" key="1">
    <citation type="journal article" date="2014" name="Genome Announc.">
        <title>Draft Genome Sequence of the Antitrypanosomally Active Sponge-Associated Bacterium Actinokineospora sp. Strain EG49.</title>
        <authorList>
            <person name="Harjes J."/>
            <person name="Ryu T."/>
            <person name="Abdelmohsen U.R."/>
            <person name="Moitinho-Silva L."/>
            <person name="Horn H."/>
            <person name="Ravasi T."/>
            <person name="Hentschel U."/>
        </authorList>
    </citation>
    <scope>NUCLEOTIDE SEQUENCE [LARGE SCALE GENOMIC DNA]</scope>
    <source>
        <strain evidence="2 3">EG49</strain>
    </source>
</reference>
<dbReference type="EMBL" id="AYXG01000097">
    <property type="protein sequence ID" value="EWC62003.1"/>
    <property type="molecule type" value="Genomic_DNA"/>
</dbReference>
<dbReference type="AlphaFoldDB" id="W7INM9"/>
<feature type="signal peptide" evidence="1">
    <location>
        <begin position="1"/>
        <end position="21"/>
    </location>
</feature>
<accession>W7INM9</accession>
<comment type="caution">
    <text evidence="2">The sequence shown here is derived from an EMBL/GenBank/DDBJ whole genome shotgun (WGS) entry which is preliminary data.</text>
</comment>
<name>W7INM9_9PSEU</name>
<gene>
    <name evidence="2" type="ORF">UO65_2714</name>
</gene>
<dbReference type="Proteomes" id="UP000019277">
    <property type="component" value="Unassembled WGS sequence"/>
</dbReference>
<sequence>MRSFAAVTAVVLSLFAAGCSADEPTGPPPPAPIGDGPLRLADPCTLLPASAVSEAGLRPATPGPARDDGYRDCRWVHGEEKKFDHQVNVTIIASAEFPTVQDNKAFAVDTMSPGGREGKRLRYQGTAGCQYVLDTAPAERVSMTVLASTGTVEEACALLDSYATSMVKALPAGV</sequence>
<dbReference type="InterPro" id="IPR024520">
    <property type="entry name" value="DUF3558"/>
</dbReference>